<dbReference type="EMBL" id="KR857801">
    <property type="protein sequence ID" value="ALO19398.1"/>
    <property type="molecule type" value="Genomic_DNA"/>
</dbReference>
<feature type="non-terminal residue" evidence="3">
    <location>
        <position position="1"/>
    </location>
</feature>
<dbReference type="EMBL" id="KR857810">
    <property type="protein sequence ID" value="ALO19407.1"/>
    <property type="molecule type" value="Genomic_DNA"/>
</dbReference>
<evidence type="ECO:0000313" key="2">
    <source>
        <dbReference type="EMBL" id="ALO19367.1"/>
    </source>
</evidence>
<proteinExistence type="predicted"/>
<dbReference type="EMBL" id="KR857771">
    <property type="protein sequence ID" value="ALO19368.1"/>
    <property type="molecule type" value="Genomic_DNA"/>
</dbReference>
<evidence type="ECO:0000313" key="6">
    <source>
        <dbReference type="EMBL" id="ALO19401.1"/>
    </source>
</evidence>
<evidence type="ECO:0000256" key="1">
    <source>
        <dbReference type="SAM" id="MobiDB-lite"/>
    </source>
</evidence>
<feature type="non-terminal residue" evidence="3">
    <location>
        <position position="176"/>
    </location>
</feature>
<dbReference type="EMBL" id="KR857770">
    <property type="protein sequence ID" value="ALO19367.1"/>
    <property type="molecule type" value="Genomic_DNA"/>
</dbReference>
<sequence length="176" mass="19273">LTISTMHHACKVDQVTANMAYNMTIKDAWGPSQLQKDQPKETLAPKISKPQLMDPSTQLKKLKTAGSTAGINRISTPYETKTLQLNLRNSLLGNKVQSFIPPPSITHSKSCSNLVREQRTPSAHGRTPSPPVGGQSLIGFFTSSNESLKVSQMKIAQPDVEALLHRKKGVDAYRPN</sequence>
<dbReference type="EMBL" id="KR857804">
    <property type="protein sequence ID" value="ALO19401.1"/>
    <property type="molecule type" value="Genomic_DNA"/>
</dbReference>
<evidence type="ECO:0000313" key="7">
    <source>
        <dbReference type="EMBL" id="ALO19407.1"/>
    </source>
</evidence>
<protein>
    <submittedName>
        <fullName evidence="3">F-box and WD repeat domain-containing protein 10</fullName>
    </submittedName>
</protein>
<evidence type="ECO:0000313" key="3">
    <source>
        <dbReference type="EMBL" id="ALO19368.1"/>
    </source>
</evidence>
<name>A0A0S2I8D9_9SAUR</name>
<evidence type="ECO:0000313" key="4">
    <source>
        <dbReference type="EMBL" id="ALO19379.1"/>
    </source>
</evidence>
<feature type="region of interest" description="Disordered" evidence="1">
    <location>
        <begin position="116"/>
        <end position="138"/>
    </location>
</feature>
<organism evidence="3">
    <name type="scientific">Gehyra oceanica</name>
    <name type="common">Pacific dtella</name>
    <dbReference type="NCBI Taxonomy" id="747213"/>
    <lineage>
        <taxon>Eukaryota</taxon>
        <taxon>Metazoa</taxon>
        <taxon>Chordata</taxon>
        <taxon>Craniata</taxon>
        <taxon>Vertebrata</taxon>
        <taxon>Euteleostomi</taxon>
        <taxon>Lepidosauria</taxon>
        <taxon>Squamata</taxon>
        <taxon>Bifurcata</taxon>
        <taxon>Gekkota</taxon>
        <taxon>Gekkonidae</taxon>
        <taxon>Gekkoninae</taxon>
        <taxon>Gehyra</taxon>
    </lineage>
</organism>
<reference evidence="3" key="1">
    <citation type="journal article" date="2015" name="J. Biogeogr.">
        <title>Deep divergence and structure in the Tropical Oceanic Pacific: a multilocus phylogeography of a widespread gekkonid lizard (Squamata: Gekkonidae: Gehyra oceanica).</title>
        <authorList>
            <person name="Tonione M.A."/>
            <person name="Fisher R.N."/>
            <person name="Zhu C."/>
            <person name="Moritz C."/>
        </authorList>
    </citation>
    <scope>NUCLEOTIDE SEQUENCE</scope>
    <source>
        <strain evidence="4">11191</strain>
        <strain evidence="6">129541</strain>
        <strain evidence="7">ARB02-333456-81</strain>
        <strain evidence="3">RMB6988</strain>
        <strain evidence="2">RMB7019</strain>
        <strain evidence="5">TC1147</strain>
    </source>
</reference>
<accession>A0A0S2I8D9</accession>
<dbReference type="EMBL" id="KR857782">
    <property type="protein sequence ID" value="ALO19379.1"/>
    <property type="molecule type" value="Genomic_DNA"/>
</dbReference>
<evidence type="ECO:0000313" key="5">
    <source>
        <dbReference type="EMBL" id="ALO19398.1"/>
    </source>
</evidence>
<dbReference type="AlphaFoldDB" id="A0A0S2I8D9"/>